<dbReference type="OMA" id="PHEPDKM"/>
<dbReference type="STRING" id="1156394.T0SAA2"/>
<feature type="compositionally biased region" description="Polar residues" evidence="2">
    <location>
        <begin position="53"/>
        <end position="62"/>
    </location>
</feature>
<feature type="domain" description="SAP" evidence="3">
    <location>
        <begin position="5"/>
        <end position="39"/>
    </location>
</feature>
<dbReference type="GeneID" id="19943882"/>
<dbReference type="VEuPathDB" id="FungiDB:SDRG_03155"/>
<keyword evidence="6" id="KW-1185">Reference proteome</keyword>
<name>T0SAA2_SAPDV</name>
<evidence type="ECO:0000259" key="3">
    <source>
        <dbReference type="PROSITE" id="PS50800"/>
    </source>
</evidence>
<dbReference type="RefSeq" id="XP_008606999.1">
    <property type="nucleotide sequence ID" value="XM_008608777.1"/>
</dbReference>
<gene>
    <name evidence="5" type="ORF">SDRG_03155</name>
</gene>
<protein>
    <recommendedName>
        <fullName evidence="1">Defective in cullin neddylation protein</fullName>
    </recommendedName>
</protein>
<evidence type="ECO:0000256" key="1">
    <source>
        <dbReference type="RuleBase" id="RU410713"/>
    </source>
</evidence>
<dbReference type="Gene3D" id="1.10.238.200">
    <property type="entry name" value="Cullin, PONY binding domain"/>
    <property type="match status" value="1"/>
</dbReference>
<dbReference type="SMART" id="SM00513">
    <property type="entry name" value="SAP"/>
    <property type="match status" value="1"/>
</dbReference>
<dbReference type="Gene3D" id="1.10.720.30">
    <property type="entry name" value="SAP domain"/>
    <property type="match status" value="1"/>
</dbReference>
<dbReference type="InterPro" id="IPR003034">
    <property type="entry name" value="SAP_dom"/>
</dbReference>
<dbReference type="GO" id="GO:0097602">
    <property type="term" value="F:cullin family protein binding"/>
    <property type="evidence" value="ECO:0007669"/>
    <property type="project" value="TreeGrafter"/>
</dbReference>
<dbReference type="EMBL" id="JH767138">
    <property type="protein sequence ID" value="EQC39727.1"/>
    <property type="molecule type" value="Genomic_DNA"/>
</dbReference>
<dbReference type="OrthoDB" id="27198at2759"/>
<dbReference type="SUPFAM" id="SSF68906">
    <property type="entry name" value="SAP domain"/>
    <property type="match status" value="1"/>
</dbReference>
<dbReference type="PROSITE" id="PS50800">
    <property type="entry name" value="SAP"/>
    <property type="match status" value="1"/>
</dbReference>
<dbReference type="InterPro" id="IPR014764">
    <property type="entry name" value="DCN-prot"/>
</dbReference>
<feature type="region of interest" description="Disordered" evidence="2">
    <location>
        <begin position="42"/>
        <end position="71"/>
    </location>
</feature>
<dbReference type="GO" id="GO:0045116">
    <property type="term" value="P:protein neddylation"/>
    <property type="evidence" value="ECO:0007669"/>
    <property type="project" value="TreeGrafter"/>
</dbReference>
<comment type="function">
    <text evidence="1">Neddylation of cullins play an essential role in the regulation of SCF-type complexes activity.</text>
</comment>
<reference evidence="5 6" key="1">
    <citation type="submission" date="2012-04" db="EMBL/GenBank/DDBJ databases">
        <title>The Genome Sequence of Saprolegnia declina VS20.</title>
        <authorList>
            <consortium name="The Broad Institute Genome Sequencing Platform"/>
            <person name="Russ C."/>
            <person name="Nusbaum C."/>
            <person name="Tyler B."/>
            <person name="van West P."/>
            <person name="Dieguez-Uribeondo J."/>
            <person name="de Bruijn I."/>
            <person name="Tripathy S."/>
            <person name="Jiang R."/>
            <person name="Young S.K."/>
            <person name="Zeng Q."/>
            <person name="Gargeya S."/>
            <person name="Fitzgerald M."/>
            <person name="Haas B."/>
            <person name="Abouelleil A."/>
            <person name="Alvarado L."/>
            <person name="Arachchi H.M."/>
            <person name="Berlin A."/>
            <person name="Chapman S.B."/>
            <person name="Goldberg J."/>
            <person name="Griggs A."/>
            <person name="Gujja S."/>
            <person name="Hansen M."/>
            <person name="Howarth C."/>
            <person name="Imamovic A."/>
            <person name="Larimer J."/>
            <person name="McCowen C."/>
            <person name="Montmayeur A."/>
            <person name="Murphy C."/>
            <person name="Neiman D."/>
            <person name="Pearson M."/>
            <person name="Priest M."/>
            <person name="Roberts A."/>
            <person name="Saif S."/>
            <person name="Shea T."/>
            <person name="Sisk P."/>
            <person name="Sykes S."/>
            <person name="Wortman J."/>
            <person name="Nusbaum C."/>
            <person name="Birren B."/>
        </authorList>
    </citation>
    <scope>NUCLEOTIDE SEQUENCE [LARGE SCALE GENOMIC DNA]</scope>
    <source>
        <strain evidence="5 6">VS20</strain>
    </source>
</reference>
<dbReference type="AlphaFoldDB" id="T0SAA2"/>
<accession>T0SAA2</accession>
<dbReference type="InterPro" id="IPR005176">
    <property type="entry name" value="PONY_dom"/>
</dbReference>
<dbReference type="Pfam" id="PF02037">
    <property type="entry name" value="SAP"/>
    <property type="match status" value="1"/>
</dbReference>
<dbReference type="GO" id="GO:0005886">
    <property type="term" value="C:plasma membrane"/>
    <property type="evidence" value="ECO:0007669"/>
    <property type="project" value="UniProtKB-ARBA"/>
</dbReference>
<dbReference type="Proteomes" id="UP000030762">
    <property type="component" value="Unassembled WGS sequence"/>
</dbReference>
<dbReference type="PANTHER" id="PTHR12281:SF31">
    <property type="entry name" value="DCN1-LIKE PROTEIN 3"/>
    <property type="match status" value="1"/>
</dbReference>
<dbReference type="FunFam" id="1.10.238.200:FF:000003">
    <property type="entry name" value="DCN1-like protein 3"/>
    <property type="match status" value="1"/>
</dbReference>
<evidence type="ECO:0000259" key="4">
    <source>
        <dbReference type="PROSITE" id="PS51229"/>
    </source>
</evidence>
<proteinExistence type="predicted"/>
<evidence type="ECO:0000313" key="5">
    <source>
        <dbReference type="EMBL" id="EQC39727.1"/>
    </source>
</evidence>
<dbReference type="InParanoid" id="T0SAA2"/>
<evidence type="ECO:0000256" key="2">
    <source>
        <dbReference type="SAM" id="MobiDB-lite"/>
    </source>
</evidence>
<dbReference type="eggNOG" id="KOG3077">
    <property type="taxonomic scope" value="Eukaryota"/>
</dbReference>
<feature type="domain" description="DCUN1" evidence="4">
    <location>
        <begin position="74"/>
        <end position="263"/>
    </location>
</feature>
<dbReference type="Gene3D" id="1.10.238.10">
    <property type="entry name" value="EF-hand"/>
    <property type="match status" value="1"/>
</dbReference>
<dbReference type="GO" id="GO:0031624">
    <property type="term" value="F:ubiquitin conjugating enzyme binding"/>
    <property type="evidence" value="ECO:0007669"/>
    <property type="project" value="TreeGrafter"/>
</dbReference>
<dbReference type="InterPro" id="IPR042460">
    <property type="entry name" value="DCN1-like_PONY"/>
</dbReference>
<dbReference type="InterPro" id="IPR036361">
    <property type="entry name" value="SAP_dom_sf"/>
</dbReference>
<organism evidence="5 6">
    <name type="scientific">Saprolegnia diclina (strain VS20)</name>
    <dbReference type="NCBI Taxonomy" id="1156394"/>
    <lineage>
        <taxon>Eukaryota</taxon>
        <taxon>Sar</taxon>
        <taxon>Stramenopiles</taxon>
        <taxon>Oomycota</taxon>
        <taxon>Saprolegniomycetes</taxon>
        <taxon>Saprolegniales</taxon>
        <taxon>Saprolegniaceae</taxon>
        <taxon>Saprolegnia</taxon>
    </lineage>
</organism>
<evidence type="ECO:0000313" key="6">
    <source>
        <dbReference type="Proteomes" id="UP000030762"/>
    </source>
</evidence>
<dbReference type="GO" id="GO:0032182">
    <property type="term" value="F:ubiquitin-like protein binding"/>
    <property type="evidence" value="ECO:0007669"/>
    <property type="project" value="TreeGrafter"/>
</dbReference>
<sequence>MSAQLMRLKAKELVDECRRLGLRTTGKKAEMVERILVARATTAAPTKRPLDETPTNGHSNHSSNKRAKTATGDGWTAELTTLFHAYEDQENAGYISEDGILALCEHIGVDAQEPVMLALSFHMAAQSMGEYSKDEFVTGLKALGCHSIDDLKANMPEMAKKLSTDEAFFAQIYAFTYGFAKEKDQKSLGVETALALWELLLPKRFALLPQWLAYVTEHHKNAVSKDVWTQTLEFALHVKPDLSNYDENSAWPVLIDDFVAHVHDSTTQ</sequence>
<dbReference type="PANTHER" id="PTHR12281">
    <property type="entry name" value="RP42 RELATED"/>
    <property type="match status" value="1"/>
</dbReference>
<dbReference type="PROSITE" id="PS51229">
    <property type="entry name" value="DCUN1"/>
    <property type="match status" value="1"/>
</dbReference>
<dbReference type="GO" id="GO:0000151">
    <property type="term" value="C:ubiquitin ligase complex"/>
    <property type="evidence" value="ECO:0007669"/>
    <property type="project" value="TreeGrafter"/>
</dbReference>
<dbReference type="Pfam" id="PF03556">
    <property type="entry name" value="Cullin_binding"/>
    <property type="match status" value="1"/>
</dbReference>